<dbReference type="EMBL" id="MG983743">
    <property type="protein sequence ID" value="AVO23143.1"/>
    <property type="molecule type" value="Genomic_DNA"/>
</dbReference>
<protein>
    <submittedName>
        <fullName evidence="1">Uncharacterized protein</fullName>
    </submittedName>
</protein>
<proteinExistence type="predicted"/>
<organism evidence="1 2">
    <name type="scientific">Xanthomonas phage RiverRider</name>
    <dbReference type="NCBI Taxonomy" id="2108116"/>
    <lineage>
        <taxon>Viruses</taxon>
        <taxon>Duplodnaviria</taxon>
        <taxon>Heunggongvirae</taxon>
        <taxon>Uroviricota</taxon>
        <taxon>Caudoviricetes</taxon>
        <taxon>Schitoviridae</taxon>
        <taxon>Riverridervirus</taxon>
        <taxon>Riverridervirus riverrider</taxon>
    </lineage>
</organism>
<reference evidence="1" key="1">
    <citation type="submission" date="2018-02" db="EMBL/GenBank/DDBJ databases">
        <authorList>
            <person name="Miller M."/>
            <person name="Deiulio A."/>
            <person name="Douthitt C."/>
            <person name="McMahon J."/>
            <person name="Holland C."/>
            <person name="Wiersma-Koch H."/>
            <person name="Turechek W."/>
            <person name="D'Elia T."/>
        </authorList>
    </citation>
    <scope>NUCLEOTIDE SEQUENCE [LARGE SCALE GENOMIC DNA]</scope>
</reference>
<evidence type="ECO:0000313" key="2">
    <source>
        <dbReference type="Proteomes" id="UP000241502"/>
    </source>
</evidence>
<dbReference type="Proteomes" id="UP000241502">
    <property type="component" value="Segment"/>
</dbReference>
<keyword evidence="2" id="KW-1185">Reference proteome</keyword>
<accession>A0A2P1JV05</accession>
<name>A0A2P1JV05_9CAUD</name>
<evidence type="ECO:0000313" key="1">
    <source>
        <dbReference type="EMBL" id="AVO23143.1"/>
    </source>
</evidence>
<gene>
    <name evidence="1" type="ORF">RIVERRIDER_62</name>
</gene>
<sequence>MAYTHASEILKAGIDILGQRAADRDVVEERSMAKVVELFNLKHGTDLTEAQGWNFMATLKEVRSLIGGKFRPDDYIDQVNYTALEAECRSKAL</sequence>